<accession>A0A2Y8ZQ61</accession>
<sequence>MSADRAEDTSAARPGGEARGATESNVRYLGSMLVYGVGEKMTRRLAGVVIGCQSLVVFFGTLVAFQLGRTNGEASHSAYLIVGLVLMAACLLAAGSLRRPWGVTLGWVLQLATLASALIVPMMLVVGVIFLALWMTALVQGRTMDRLSADWAAAHPTE</sequence>
<evidence type="ECO:0000313" key="3">
    <source>
        <dbReference type="Proteomes" id="UP000250028"/>
    </source>
</evidence>
<keyword evidence="1" id="KW-0472">Membrane</keyword>
<dbReference type="AlphaFoldDB" id="A0A2Y8ZQ61"/>
<keyword evidence="3" id="KW-1185">Reference proteome</keyword>
<dbReference type="Proteomes" id="UP000250028">
    <property type="component" value="Unassembled WGS sequence"/>
</dbReference>
<evidence type="ECO:0000256" key="1">
    <source>
        <dbReference type="SAM" id="Phobius"/>
    </source>
</evidence>
<dbReference type="EMBL" id="UESZ01000001">
    <property type="protein sequence ID" value="SSA33428.1"/>
    <property type="molecule type" value="Genomic_DNA"/>
</dbReference>
<dbReference type="InterPro" id="IPR025327">
    <property type="entry name" value="DUF4233"/>
</dbReference>
<keyword evidence="1" id="KW-1133">Transmembrane helix</keyword>
<feature type="transmembrane region" description="Helical" evidence="1">
    <location>
        <begin position="107"/>
        <end position="134"/>
    </location>
</feature>
<name>A0A2Y8ZQ61_9MICO</name>
<evidence type="ECO:0000313" key="2">
    <source>
        <dbReference type="EMBL" id="SSA33428.1"/>
    </source>
</evidence>
<protein>
    <recommendedName>
        <fullName evidence="4">DUF4233 domain-containing protein</fullName>
    </recommendedName>
</protein>
<reference evidence="3" key="1">
    <citation type="submission" date="2016-10" db="EMBL/GenBank/DDBJ databases">
        <authorList>
            <person name="Varghese N."/>
            <person name="Submissions S."/>
        </authorList>
    </citation>
    <scope>NUCLEOTIDE SEQUENCE [LARGE SCALE GENOMIC DNA]</scope>
    <source>
        <strain evidence="3">DSM 22951</strain>
    </source>
</reference>
<dbReference type="Pfam" id="PF14017">
    <property type="entry name" value="DUF4233"/>
    <property type="match status" value="1"/>
</dbReference>
<organism evidence="2 3">
    <name type="scientific">Branchiibius hedensis</name>
    <dbReference type="NCBI Taxonomy" id="672460"/>
    <lineage>
        <taxon>Bacteria</taxon>
        <taxon>Bacillati</taxon>
        <taxon>Actinomycetota</taxon>
        <taxon>Actinomycetes</taxon>
        <taxon>Micrococcales</taxon>
        <taxon>Dermacoccaceae</taxon>
        <taxon>Branchiibius</taxon>
    </lineage>
</organism>
<evidence type="ECO:0008006" key="4">
    <source>
        <dbReference type="Google" id="ProtNLM"/>
    </source>
</evidence>
<gene>
    <name evidence="2" type="ORF">SAMN04489750_0710</name>
</gene>
<feature type="transmembrane region" description="Helical" evidence="1">
    <location>
        <begin position="45"/>
        <end position="65"/>
    </location>
</feature>
<proteinExistence type="predicted"/>
<keyword evidence="1" id="KW-0812">Transmembrane</keyword>
<feature type="transmembrane region" description="Helical" evidence="1">
    <location>
        <begin position="77"/>
        <end position="95"/>
    </location>
</feature>